<feature type="region of interest" description="Disordered" evidence="1">
    <location>
        <begin position="192"/>
        <end position="212"/>
    </location>
</feature>
<accession>A0A1J5P0L0</accession>
<sequence>MLITNTALGSFGFELEEYRTGKLRFDEQSMLELALERTQSLLQGTVNADDELLADAATELDQRALDKVRAFVSTLADNDAVCAIQFRNQDFRFSDMGQVRMSLQRLSQDNLREEEQSLEGSFEGVLPNKRRAFEFKLKWQGEVIVGKISHALTNLDEINNHLHQETLIKVMMTRVGEGRPRYLLVEMPQWGGEGSQSYSIPGTPSAPMLTSR</sequence>
<evidence type="ECO:0000313" key="2">
    <source>
        <dbReference type="EMBL" id="OIQ64088.1"/>
    </source>
</evidence>
<gene>
    <name evidence="2" type="ORF">GALL_543650</name>
</gene>
<feature type="compositionally biased region" description="Polar residues" evidence="1">
    <location>
        <begin position="195"/>
        <end position="212"/>
    </location>
</feature>
<name>A0A1J5P0L0_9ZZZZ</name>
<dbReference type="AlphaFoldDB" id="A0A1J5P0L0"/>
<dbReference type="EMBL" id="MLJW01008428">
    <property type="protein sequence ID" value="OIQ64088.1"/>
    <property type="molecule type" value="Genomic_DNA"/>
</dbReference>
<proteinExistence type="predicted"/>
<evidence type="ECO:0000256" key="1">
    <source>
        <dbReference type="SAM" id="MobiDB-lite"/>
    </source>
</evidence>
<organism evidence="2">
    <name type="scientific">mine drainage metagenome</name>
    <dbReference type="NCBI Taxonomy" id="410659"/>
    <lineage>
        <taxon>unclassified sequences</taxon>
        <taxon>metagenomes</taxon>
        <taxon>ecological metagenomes</taxon>
    </lineage>
</organism>
<comment type="caution">
    <text evidence="2">The sequence shown here is derived from an EMBL/GenBank/DDBJ whole genome shotgun (WGS) entry which is preliminary data.</text>
</comment>
<reference evidence="2" key="1">
    <citation type="submission" date="2016-10" db="EMBL/GenBank/DDBJ databases">
        <title>Sequence of Gallionella enrichment culture.</title>
        <authorList>
            <person name="Poehlein A."/>
            <person name="Muehling M."/>
            <person name="Daniel R."/>
        </authorList>
    </citation>
    <scope>NUCLEOTIDE SEQUENCE</scope>
</reference>
<protein>
    <submittedName>
        <fullName evidence="2">Uncharacterized protein</fullName>
    </submittedName>
</protein>